<organism evidence="2 3">
    <name type="scientific">Methanoplanus limicola DSM 2279</name>
    <dbReference type="NCBI Taxonomy" id="937775"/>
    <lineage>
        <taxon>Archaea</taxon>
        <taxon>Methanobacteriati</taxon>
        <taxon>Methanobacteriota</taxon>
        <taxon>Stenosarchaea group</taxon>
        <taxon>Methanomicrobia</taxon>
        <taxon>Methanomicrobiales</taxon>
        <taxon>Methanomicrobiaceae</taxon>
        <taxon>Methanoplanus</taxon>
    </lineage>
</organism>
<dbReference type="EMBL" id="CM001436">
    <property type="protein sequence ID" value="EHQ36143.1"/>
    <property type="molecule type" value="Genomic_DNA"/>
</dbReference>
<dbReference type="Proteomes" id="UP000005741">
    <property type="component" value="Chromosome"/>
</dbReference>
<sequence length="36" mass="3846">MTSADASRIQAHADRNNTNQSFKAAAQRAAAKNSKN</sequence>
<dbReference type="AlphaFoldDB" id="H1Z051"/>
<evidence type="ECO:0000313" key="2">
    <source>
        <dbReference type="EMBL" id="EHQ36143.1"/>
    </source>
</evidence>
<dbReference type="InParanoid" id="H1Z051"/>
<feature type="region of interest" description="Disordered" evidence="1">
    <location>
        <begin position="1"/>
        <end position="36"/>
    </location>
</feature>
<keyword evidence="3" id="KW-1185">Reference proteome</keyword>
<protein>
    <submittedName>
        <fullName evidence="2">Uncharacterized protein</fullName>
    </submittedName>
</protein>
<name>H1Z051_9EURY</name>
<dbReference type="HOGENOM" id="CLU_216668_1_0_2"/>
<accession>H1Z051</accession>
<gene>
    <name evidence="2" type="ORF">Metlim_2058</name>
</gene>
<reference evidence="2 3" key="1">
    <citation type="submission" date="2011-10" db="EMBL/GenBank/DDBJ databases">
        <title>The Improved High-Quality Draft genome of Methanoplanus limicola DSM 2279.</title>
        <authorList>
            <consortium name="US DOE Joint Genome Institute (JGI-PGF)"/>
            <person name="Lucas S."/>
            <person name="Copeland A."/>
            <person name="Lapidus A."/>
            <person name="Glavina del Rio T."/>
            <person name="Dalin E."/>
            <person name="Tice H."/>
            <person name="Bruce D."/>
            <person name="Goodwin L."/>
            <person name="Pitluck S."/>
            <person name="Peters L."/>
            <person name="Mikhailova N."/>
            <person name="Lu M."/>
            <person name="Kyrpides N."/>
            <person name="Mavromatis K."/>
            <person name="Ivanova N."/>
            <person name="Markowitz V."/>
            <person name="Cheng J.-F."/>
            <person name="Hugenholtz P."/>
            <person name="Woyke T."/>
            <person name="Wu D."/>
            <person name="Wirth R."/>
            <person name="Brambilla E.-M."/>
            <person name="Klenk H.-P."/>
            <person name="Eisen J.A."/>
        </authorList>
    </citation>
    <scope>NUCLEOTIDE SEQUENCE [LARGE SCALE GENOMIC DNA]</scope>
    <source>
        <strain evidence="2 3">DSM 2279</strain>
    </source>
</reference>
<evidence type="ECO:0000313" key="3">
    <source>
        <dbReference type="Proteomes" id="UP000005741"/>
    </source>
</evidence>
<evidence type="ECO:0000256" key="1">
    <source>
        <dbReference type="SAM" id="MobiDB-lite"/>
    </source>
</evidence>
<dbReference type="STRING" id="937775.Metlim_2058"/>
<proteinExistence type="predicted"/>
<feature type="compositionally biased region" description="Low complexity" evidence="1">
    <location>
        <begin position="24"/>
        <end position="36"/>
    </location>
</feature>